<dbReference type="Pfam" id="PF00160">
    <property type="entry name" value="Pro_isomerase"/>
    <property type="match status" value="1"/>
</dbReference>
<dbReference type="PANTHER" id="PTHR45625">
    <property type="entry name" value="PEPTIDYL-PROLYL CIS-TRANS ISOMERASE-RELATED"/>
    <property type="match status" value="1"/>
</dbReference>
<organism evidence="3 4">
    <name type="scientific">Nesidiocoris tenuis</name>
    <dbReference type="NCBI Taxonomy" id="355587"/>
    <lineage>
        <taxon>Eukaryota</taxon>
        <taxon>Metazoa</taxon>
        <taxon>Ecdysozoa</taxon>
        <taxon>Arthropoda</taxon>
        <taxon>Hexapoda</taxon>
        <taxon>Insecta</taxon>
        <taxon>Pterygota</taxon>
        <taxon>Neoptera</taxon>
        <taxon>Paraneoptera</taxon>
        <taxon>Hemiptera</taxon>
        <taxon>Heteroptera</taxon>
        <taxon>Panheteroptera</taxon>
        <taxon>Cimicomorpha</taxon>
        <taxon>Miridae</taxon>
        <taxon>Dicyphina</taxon>
        <taxon>Nesidiocoris</taxon>
    </lineage>
</organism>
<feature type="domain" description="PPIase cyclophilin-type" evidence="2">
    <location>
        <begin position="280"/>
        <end position="426"/>
    </location>
</feature>
<dbReference type="InterPro" id="IPR029000">
    <property type="entry name" value="Cyclophilin-like_dom_sf"/>
</dbReference>
<feature type="compositionally biased region" description="Basic and acidic residues" evidence="1">
    <location>
        <begin position="483"/>
        <end position="492"/>
    </location>
</feature>
<dbReference type="InterPro" id="IPR044666">
    <property type="entry name" value="Cyclophilin_A-like"/>
</dbReference>
<gene>
    <name evidence="3" type="ORF">NTJ_00097</name>
</gene>
<dbReference type="Gene3D" id="3.30.40.10">
    <property type="entry name" value="Zinc/RING finger domain, C3HC4 (zinc finger)"/>
    <property type="match status" value="1"/>
</dbReference>
<evidence type="ECO:0000259" key="2">
    <source>
        <dbReference type="PROSITE" id="PS50072"/>
    </source>
</evidence>
<proteinExistence type="predicted"/>
<dbReference type="Gene3D" id="2.40.100.10">
    <property type="entry name" value="Cyclophilin-like"/>
    <property type="match status" value="1"/>
</dbReference>
<dbReference type="EMBL" id="AP028909">
    <property type="protein sequence ID" value="BES87291.1"/>
    <property type="molecule type" value="Genomic_DNA"/>
</dbReference>
<dbReference type="PROSITE" id="PS00170">
    <property type="entry name" value="CSA_PPIASE_1"/>
    <property type="match status" value="1"/>
</dbReference>
<protein>
    <submittedName>
        <fullName evidence="3">Rtf2 RING-finger</fullName>
    </submittedName>
</protein>
<dbReference type="PANTHER" id="PTHR45625:SF1">
    <property type="entry name" value="RING-TYPE E3 UBIQUITIN-PROTEIN LIGASE PPIL2"/>
    <property type="match status" value="1"/>
</dbReference>
<dbReference type="InterPro" id="IPR002130">
    <property type="entry name" value="Cyclophilin-type_PPIase_dom"/>
</dbReference>
<dbReference type="InterPro" id="IPR013083">
    <property type="entry name" value="Znf_RING/FYVE/PHD"/>
</dbReference>
<feature type="region of interest" description="Disordered" evidence="1">
    <location>
        <begin position="477"/>
        <end position="508"/>
    </location>
</feature>
<evidence type="ECO:0000313" key="3">
    <source>
        <dbReference type="EMBL" id="BES87291.1"/>
    </source>
</evidence>
<keyword evidence="4" id="KW-1185">Reference proteome</keyword>
<dbReference type="SUPFAM" id="SSF57850">
    <property type="entry name" value="RING/U-box"/>
    <property type="match status" value="1"/>
</dbReference>
<dbReference type="SUPFAM" id="SSF50891">
    <property type="entry name" value="Cyclophilin-like"/>
    <property type="match status" value="1"/>
</dbReference>
<dbReference type="Pfam" id="PF04641">
    <property type="entry name" value="Rtf2"/>
    <property type="match status" value="1"/>
</dbReference>
<dbReference type="InterPro" id="IPR020892">
    <property type="entry name" value="Cyclophilin-type_PPIase_CS"/>
</dbReference>
<dbReference type="PRINTS" id="PR00153">
    <property type="entry name" value="CSAPPISMRASE"/>
</dbReference>
<feature type="compositionally biased region" description="Polar residues" evidence="1">
    <location>
        <begin position="494"/>
        <end position="508"/>
    </location>
</feature>
<dbReference type="PROSITE" id="PS50072">
    <property type="entry name" value="CSA_PPIASE_2"/>
    <property type="match status" value="1"/>
</dbReference>
<evidence type="ECO:0000313" key="4">
    <source>
        <dbReference type="Proteomes" id="UP001307889"/>
    </source>
</evidence>
<dbReference type="CDD" id="cd01923">
    <property type="entry name" value="cyclophilin_RING"/>
    <property type="match status" value="1"/>
</dbReference>
<name>A0ABN7A540_9HEMI</name>
<accession>A0ABN7A540</accession>
<sequence length="508" mass="57312">MGKRQHQSDKMYLTYTEWSTLYGGRKANSGNKDSAARLPFGYCCLGFNPSDILCCDSEGNLFDMENIIKWIKKFKNNPVTGKPLDAKSIIKLNFSKSADGKFECPVIRKPLGDHSHVVAIATTGNVFSYEAVDRLNLKPKMWKDLLNDEPFQKKDIITLQDPKNLEKFQAKKFYHVRKNIRLDDGDETPAEKKATLKNTCKETQEILEALKKEYVPPKKENMDEKKADKFNAAHFSTGAVAAGFTSTAVAPSTHLEPAILPEDVVRYERVKKKGYLTLVTNLGPLNLELHCEMVPKTCENFMKLCQSGYYDGTVFHRSIRHFMIQGGDPTGTGNGGKSYWGDPFEDEFKPNLNHEGRGILSMANAGPGTNKSQFFITYRSCKYLDGKHTVFGRVVGGMDTLANIERIEVDNKDRPISDIKIISTQIYVDPFQEVDEKLLEERRLELERQEESAKPVTAPTSVQIAFKKGIGKYINPDASKPAKPVEEIEKSVTKNKPQSYQFGNFSSW</sequence>
<evidence type="ECO:0000256" key="1">
    <source>
        <dbReference type="SAM" id="MobiDB-lite"/>
    </source>
</evidence>
<reference evidence="3 4" key="1">
    <citation type="submission" date="2023-09" db="EMBL/GenBank/DDBJ databases">
        <title>Nesidiocoris tenuis whole genome shotgun sequence.</title>
        <authorList>
            <person name="Shibata T."/>
            <person name="Shimoda M."/>
            <person name="Kobayashi T."/>
            <person name="Uehara T."/>
        </authorList>
    </citation>
    <scope>NUCLEOTIDE SEQUENCE [LARGE SCALE GENOMIC DNA]</scope>
    <source>
        <strain evidence="3 4">Japan</strain>
    </source>
</reference>
<dbReference type="Proteomes" id="UP001307889">
    <property type="component" value="Chromosome 1"/>
</dbReference>